<dbReference type="GO" id="GO:0016410">
    <property type="term" value="F:N-acyltransferase activity"/>
    <property type="evidence" value="ECO:0007669"/>
    <property type="project" value="UniProtKB-UniRule"/>
</dbReference>
<dbReference type="PANTHER" id="PTHR38686">
    <property type="entry name" value="APOLIPOPROTEIN N-ACYLTRANSFERASE"/>
    <property type="match status" value="1"/>
</dbReference>
<keyword evidence="5 9" id="KW-0812">Transmembrane</keyword>
<dbReference type="RefSeq" id="WP_187760133.1">
    <property type="nucleotide sequence ID" value="NZ_CP061038.1"/>
</dbReference>
<feature type="transmembrane region" description="Helical" evidence="9">
    <location>
        <begin position="100"/>
        <end position="125"/>
    </location>
</feature>
<organism evidence="11 12">
    <name type="scientific">Sphingomonas alpina</name>
    <dbReference type="NCBI Taxonomy" id="653931"/>
    <lineage>
        <taxon>Bacteria</taxon>
        <taxon>Pseudomonadati</taxon>
        <taxon>Pseudomonadota</taxon>
        <taxon>Alphaproteobacteria</taxon>
        <taxon>Sphingomonadales</taxon>
        <taxon>Sphingomonadaceae</taxon>
        <taxon>Sphingomonas</taxon>
    </lineage>
</organism>
<comment type="pathway">
    <text evidence="9">Protein modification; lipoprotein biosynthesis (N-acyl transfer).</text>
</comment>
<feature type="domain" description="CN hydrolase" evidence="10">
    <location>
        <begin position="249"/>
        <end position="504"/>
    </location>
</feature>
<dbReference type="InterPro" id="IPR003010">
    <property type="entry name" value="C-N_Hydrolase"/>
</dbReference>
<evidence type="ECO:0000256" key="5">
    <source>
        <dbReference type="ARBA" id="ARBA00022692"/>
    </source>
</evidence>
<dbReference type="HAMAP" id="MF_01148">
    <property type="entry name" value="Lnt"/>
    <property type="match status" value="1"/>
</dbReference>
<accession>A0A7H0LDN3</accession>
<evidence type="ECO:0000313" key="11">
    <source>
        <dbReference type="EMBL" id="QNQ07786.1"/>
    </source>
</evidence>
<protein>
    <recommendedName>
        <fullName evidence="9">Apolipoprotein N-acyltransferase</fullName>
        <shortName evidence="9">ALP N-acyltransferase</shortName>
        <ecNumber evidence="9">2.3.1.269</ecNumber>
    </recommendedName>
</protein>
<dbReference type="EMBL" id="CP061038">
    <property type="protein sequence ID" value="QNQ07786.1"/>
    <property type="molecule type" value="Genomic_DNA"/>
</dbReference>
<dbReference type="InterPro" id="IPR004563">
    <property type="entry name" value="Apolipo_AcylTrfase"/>
</dbReference>
<comment type="function">
    <text evidence="9">Catalyzes the phospholipid dependent N-acylation of the N-terminal cysteine of apolipoprotein, the last step in lipoprotein maturation.</text>
</comment>
<reference evidence="11 12" key="1">
    <citation type="submission" date="2020-09" db="EMBL/GenBank/DDBJ databases">
        <title>Sphingomonas sp., a new species isolated from pork steak.</title>
        <authorList>
            <person name="Heidler von Heilborn D."/>
        </authorList>
    </citation>
    <scope>NUCLEOTIDE SEQUENCE [LARGE SCALE GENOMIC DNA]</scope>
    <source>
        <strain evidence="12">S8-3T</strain>
    </source>
</reference>
<dbReference type="SUPFAM" id="SSF56317">
    <property type="entry name" value="Carbon-nitrogen hydrolase"/>
    <property type="match status" value="1"/>
</dbReference>
<dbReference type="Pfam" id="PF00795">
    <property type="entry name" value="CN_hydrolase"/>
    <property type="match status" value="1"/>
</dbReference>
<evidence type="ECO:0000256" key="2">
    <source>
        <dbReference type="ARBA" id="ARBA00010065"/>
    </source>
</evidence>
<dbReference type="InterPro" id="IPR036526">
    <property type="entry name" value="C-N_Hydrolase_sf"/>
</dbReference>
<comment type="catalytic activity">
    <reaction evidence="9">
        <text>N-terminal S-1,2-diacyl-sn-glyceryl-L-cysteinyl-[lipoprotein] + a glycerophospholipid = N-acyl-S-1,2-diacyl-sn-glyceryl-L-cysteinyl-[lipoprotein] + a 2-acyl-sn-glycero-3-phospholipid + H(+)</text>
        <dbReference type="Rhea" id="RHEA:48228"/>
        <dbReference type="Rhea" id="RHEA-COMP:14681"/>
        <dbReference type="Rhea" id="RHEA-COMP:14684"/>
        <dbReference type="ChEBI" id="CHEBI:15378"/>
        <dbReference type="ChEBI" id="CHEBI:136912"/>
        <dbReference type="ChEBI" id="CHEBI:140656"/>
        <dbReference type="ChEBI" id="CHEBI:140657"/>
        <dbReference type="ChEBI" id="CHEBI:140660"/>
        <dbReference type="EC" id="2.3.1.269"/>
    </reaction>
</comment>
<evidence type="ECO:0000256" key="6">
    <source>
        <dbReference type="ARBA" id="ARBA00022989"/>
    </source>
</evidence>
<dbReference type="AlphaFoldDB" id="A0A7H0LDN3"/>
<keyword evidence="4 9" id="KW-0808">Transferase</keyword>
<proteinExistence type="inferred from homology"/>
<keyword evidence="6 9" id="KW-1133">Transmembrane helix</keyword>
<sequence>MPEAAWRVGTVIVDKLIQAVTRYPLLLSLVLGALAATGFAPLIWWPVTLACFALWMLLIHDAPTLKQVLLRGWIFGVAHFTVGNNWIQRAFTYQDAMPHWLGYLAVVLLSLYLALYPAIATGLAWRFARARPVGNNRTMAGSGFVLVFAAAWIATEWLRGTLFTGYPWNPLSEIWLPIVPLAAIGRLVGTYALSGLTIVVAGSLLLLVQRRWRFAAGTAVSALVLALASLGPVPVSTRTLDTAPRIRVIQPNLDQEERPRDDYAEQNLLAIEALSGTPGPAPRLIVWPEGALRFFIEDGYPAISYWRGDPLVTRRRIASRLGPNDIVLAGGNALKFDAQGNVTAGTNSVFAIDSRARILGRYDKAHLVPWGEYLPMRPIMSAIGLSRLVPGDFDFDPGQAAGGFTLPAFGNVGFQICYEMIFSGETVDRRHRPAFIFNPSNDSWYGSWGPVQHLAQARMRAIEEGLPIIRATPTGISAIIDANGTLLATVPPNVAGAIELPIPPPHEPTLFARVGNLMAFVTAAVMLLFAVAIRRWPR</sequence>
<gene>
    <name evidence="9 11" type="primary">lnt</name>
    <name evidence="11" type="ORF">H3Z74_13315</name>
</gene>
<dbReference type="Proteomes" id="UP000516148">
    <property type="component" value="Chromosome"/>
</dbReference>
<evidence type="ECO:0000256" key="8">
    <source>
        <dbReference type="ARBA" id="ARBA00023315"/>
    </source>
</evidence>
<dbReference type="Gene3D" id="3.60.110.10">
    <property type="entry name" value="Carbon-nitrogen hydrolase"/>
    <property type="match status" value="1"/>
</dbReference>
<feature type="transmembrane region" description="Helical" evidence="9">
    <location>
        <begin position="510"/>
        <end position="533"/>
    </location>
</feature>
<evidence type="ECO:0000259" key="10">
    <source>
        <dbReference type="PROSITE" id="PS50263"/>
    </source>
</evidence>
<dbReference type="GO" id="GO:0042158">
    <property type="term" value="P:lipoprotein biosynthetic process"/>
    <property type="evidence" value="ECO:0007669"/>
    <property type="project" value="UniProtKB-UniRule"/>
</dbReference>
<dbReference type="NCBIfam" id="TIGR00546">
    <property type="entry name" value="lnt"/>
    <property type="match status" value="1"/>
</dbReference>
<comment type="subcellular location">
    <subcellularLocation>
        <location evidence="1 9">Cell membrane</location>
        <topology evidence="1 9">Multi-pass membrane protein</topology>
    </subcellularLocation>
</comment>
<evidence type="ECO:0000313" key="12">
    <source>
        <dbReference type="Proteomes" id="UP000516148"/>
    </source>
</evidence>
<dbReference type="CDD" id="cd07571">
    <property type="entry name" value="ALP_N-acyl_transferase"/>
    <property type="match status" value="1"/>
</dbReference>
<dbReference type="GO" id="GO:0005886">
    <property type="term" value="C:plasma membrane"/>
    <property type="evidence" value="ECO:0007669"/>
    <property type="project" value="UniProtKB-SubCell"/>
</dbReference>
<dbReference type="PANTHER" id="PTHR38686:SF1">
    <property type="entry name" value="APOLIPOPROTEIN N-ACYLTRANSFERASE"/>
    <property type="match status" value="1"/>
</dbReference>
<evidence type="ECO:0000256" key="4">
    <source>
        <dbReference type="ARBA" id="ARBA00022679"/>
    </source>
</evidence>
<evidence type="ECO:0000256" key="3">
    <source>
        <dbReference type="ARBA" id="ARBA00022475"/>
    </source>
</evidence>
<feature type="transmembrane region" description="Helical" evidence="9">
    <location>
        <begin position="214"/>
        <end position="235"/>
    </location>
</feature>
<dbReference type="PROSITE" id="PS50263">
    <property type="entry name" value="CN_HYDROLASE"/>
    <property type="match status" value="1"/>
</dbReference>
<name>A0A7H0LDN3_9SPHN</name>
<dbReference type="EC" id="2.3.1.269" evidence="9"/>
<feature type="transmembrane region" description="Helical" evidence="9">
    <location>
        <begin position="25"/>
        <end position="58"/>
    </location>
</feature>
<evidence type="ECO:0000256" key="9">
    <source>
        <dbReference type="HAMAP-Rule" id="MF_01148"/>
    </source>
</evidence>
<feature type="transmembrane region" description="Helical" evidence="9">
    <location>
        <begin position="174"/>
        <end position="207"/>
    </location>
</feature>
<keyword evidence="12" id="KW-1185">Reference proteome</keyword>
<dbReference type="Pfam" id="PF20154">
    <property type="entry name" value="LNT_N"/>
    <property type="match status" value="1"/>
</dbReference>
<comment type="similarity">
    <text evidence="2 9">Belongs to the CN hydrolase family. Apolipoprotein N-acyltransferase subfamily.</text>
</comment>
<feature type="transmembrane region" description="Helical" evidence="9">
    <location>
        <begin position="137"/>
        <end position="154"/>
    </location>
</feature>
<evidence type="ECO:0000256" key="7">
    <source>
        <dbReference type="ARBA" id="ARBA00023136"/>
    </source>
</evidence>
<keyword evidence="11" id="KW-0449">Lipoprotein</keyword>
<keyword evidence="8 9" id="KW-0012">Acyltransferase</keyword>
<keyword evidence="7 9" id="KW-0472">Membrane</keyword>
<dbReference type="InterPro" id="IPR045378">
    <property type="entry name" value="LNT_N"/>
</dbReference>
<evidence type="ECO:0000256" key="1">
    <source>
        <dbReference type="ARBA" id="ARBA00004651"/>
    </source>
</evidence>
<dbReference type="UniPathway" id="UPA00666"/>
<dbReference type="KEGG" id="spap:H3Z74_13315"/>
<keyword evidence="3 9" id="KW-1003">Cell membrane</keyword>